<dbReference type="PANTHER" id="PTHR43711:SF26">
    <property type="entry name" value="SENSOR HISTIDINE KINASE RCSC"/>
    <property type="match status" value="1"/>
</dbReference>
<keyword evidence="4" id="KW-0808">Transferase</keyword>
<keyword evidence="7" id="KW-0812">Transmembrane</keyword>
<keyword evidence="3" id="KW-0597">Phosphoprotein</keyword>
<feature type="domain" description="PAS" evidence="9">
    <location>
        <begin position="257"/>
        <end position="302"/>
    </location>
</feature>
<dbReference type="InterPro" id="IPR013656">
    <property type="entry name" value="PAS_4"/>
</dbReference>
<keyword evidence="11" id="KW-1185">Reference proteome</keyword>
<comment type="catalytic activity">
    <reaction evidence="1">
        <text>ATP + protein L-histidine = ADP + protein N-phospho-L-histidine.</text>
        <dbReference type="EC" id="2.7.13.3"/>
    </reaction>
</comment>
<keyword evidence="7" id="KW-0472">Membrane</keyword>
<accession>A0ABN6PKY5</accession>
<dbReference type="SUPFAM" id="SSF55785">
    <property type="entry name" value="PYP-like sensor domain (PAS domain)"/>
    <property type="match status" value="1"/>
</dbReference>
<evidence type="ECO:0000256" key="6">
    <source>
        <dbReference type="ARBA" id="ARBA00023012"/>
    </source>
</evidence>
<dbReference type="CDD" id="cd00082">
    <property type="entry name" value="HisKA"/>
    <property type="match status" value="1"/>
</dbReference>
<dbReference type="SMART" id="SM00091">
    <property type="entry name" value="PAS"/>
    <property type="match status" value="1"/>
</dbReference>
<dbReference type="InterPro" id="IPR005467">
    <property type="entry name" value="His_kinase_dom"/>
</dbReference>
<reference evidence="10" key="1">
    <citation type="submission" date="2022-04" db="EMBL/GenBank/DDBJ databases">
        <title>Whole genome sequence of Sphaerotilus sp. FB-5.</title>
        <authorList>
            <person name="Takeda M."/>
            <person name="Narihara S."/>
            <person name="Akimoto M."/>
            <person name="Akimoto R."/>
            <person name="Nishiyashiki S."/>
            <person name="Murakami T."/>
        </authorList>
    </citation>
    <scope>NUCLEOTIDE SEQUENCE</scope>
    <source>
        <strain evidence="10">FB-5</strain>
    </source>
</reference>
<dbReference type="InterPro" id="IPR003661">
    <property type="entry name" value="HisK_dim/P_dom"/>
</dbReference>
<dbReference type="Pfam" id="PF02518">
    <property type="entry name" value="HATPase_c"/>
    <property type="match status" value="1"/>
</dbReference>
<keyword evidence="5" id="KW-0418">Kinase</keyword>
<dbReference type="PRINTS" id="PR00344">
    <property type="entry name" value="BCTRLSENSOR"/>
</dbReference>
<keyword evidence="6" id="KW-0902">Two-component regulatory system</keyword>
<protein>
    <recommendedName>
        <fullName evidence="2">histidine kinase</fullName>
        <ecNumber evidence="2">2.7.13.3</ecNumber>
    </recommendedName>
</protein>
<evidence type="ECO:0000313" key="11">
    <source>
        <dbReference type="Proteomes" id="UP001057498"/>
    </source>
</evidence>
<dbReference type="InterPro" id="IPR036097">
    <property type="entry name" value="HisK_dim/P_sf"/>
</dbReference>
<feature type="transmembrane region" description="Helical" evidence="7">
    <location>
        <begin position="161"/>
        <end position="182"/>
    </location>
</feature>
<keyword evidence="7" id="KW-1133">Transmembrane helix</keyword>
<dbReference type="InterPro" id="IPR004358">
    <property type="entry name" value="Sig_transdc_His_kin-like_C"/>
</dbReference>
<dbReference type="Gene3D" id="3.30.565.10">
    <property type="entry name" value="Histidine kinase-like ATPase, C-terminal domain"/>
    <property type="match status" value="1"/>
</dbReference>
<evidence type="ECO:0000256" key="5">
    <source>
        <dbReference type="ARBA" id="ARBA00022777"/>
    </source>
</evidence>
<evidence type="ECO:0000256" key="3">
    <source>
        <dbReference type="ARBA" id="ARBA00022553"/>
    </source>
</evidence>
<dbReference type="SMART" id="SM00388">
    <property type="entry name" value="HisKA"/>
    <property type="match status" value="1"/>
</dbReference>
<dbReference type="Gene3D" id="3.30.450.20">
    <property type="entry name" value="PAS domain"/>
    <property type="match status" value="1"/>
</dbReference>
<dbReference type="InterPro" id="IPR036890">
    <property type="entry name" value="HATPase_C_sf"/>
</dbReference>
<sequence length="622" mass="66630">MKSNRLGLLIIAATLAVIGLIVAAVHGYLADRHERQIRAQGVSLSRSLALLPLEQLVPGDGQRSVLHTAVGAQRSEGFVYALLVSPAGAPLVEFALPGTPVPAGALPREPAGWYGERALRMPDSGRRIIEFIGPVMHQGNLAGFVRLGYFADPPWGGVEQLSFAGILALPIFLLAPFFYLLMRREIRPLARLADQLAQTDGGARSGRPAVAAAPGADPLSEFVERFGRFLSVTEARMSELEAQRLDAVASSRLIAYDKGKVEVALQSLPEGILVLDGAGLPVFANASLEGLVGVPPEQIVGQPPKLWCKVPALLAFLTRQRMRAGVATFLPTQADIVLAGSPPRFLSLSAQPLPTPQDSSSVFGTLVVIRDTTQEQLSRTAGADFVMQVSHELKTPLASIVAYAELLMGDDGADPGLHIEAVNVIHDEAQRMAGLINNLLNIAKIDAGTTALKRQRVHLHDLLVDAFESQRQGALGQGLDFRIDVPPNLGAAALDKDLFRIALNNLLSNAIKYNQPGGFIALSAEEEGDQTLVIRIRDGGIGIPADQVERIFDKYYRVADNRSDSRPGAAARKGHGLGLHLVRQIIDLHQGSITVQSTPGQGSEFCIRVRKLAAVYEEALPA</sequence>
<feature type="domain" description="Histidine kinase" evidence="8">
    <location>
        <begin position="388"/>
        <end position="613"/>
    </location>
</feature>
<dbReference type="RefSeq" id="WP_251972790.1">
    <property type="nucleotide sequence ID" value="NZ_AP025730.1"/>
</dbReference>
<dbReference type="SUPFAM" id="SSF47384">
    <property type="entry name" value="Homodimeric domain of signal transducing histidine kinase"/>
    <property type="match status" value="1"/>
</dbReference>
<dbReference type="Pfam" id="PF00512">
    <property type="entry name" value="HisKA"/>
    <property type="match status" value="1"/>
</dbReference>
<evidence type="ECO:0000256" key="2">
    <source>
        <dbReference type="ARBA" id="ARBA00012438"/>
    </source>
</evidence>
<dbReference type="InterPro" id="IPR003594">
    <property type="entry name" value="HATPase_dom"/>
</dbReference>
<dbReference type="InterPro" id="IPR035965">
    <property type="entry name" value="PAS-like_dom_sf"/>
</dbReference>
<dbReference type="EC" id="2.7.13.3" evidence="2"/>
<dbReference type="SUPFAM" id="SSF55874">
    <property type="entry name" value="ATPase domain of HSP90 chaperone/DNA topoisomerase II/histidine kinase"/>
    <property type="match status" value="1"/>
</dbReference>
<proteinExistence type="predicted"/>
<evidence type="ECO:0000256" key="4">
    <source>
        <dbReference type="ARBA" id="ARBA00022679"/>
    </source>
</evidence>
<dbReference type="SMART" id="SM00387">
    <property type="entry name" value="HATPase_c"/>
    <property type="match status" value="1"/>
</dbReference>
<dbReference type="Proteomes" id="UP001057498">
    <property type="component" value="Chromosome"/>
</dbReference>
<dbReference type="InterPro" id="IPR000014">
    <property type="entry name" value="PAS"/>
</dbReference>
<dbReference type="EMBL" id="AP025730">
    <property type="protein sequence ID" value="BDI04687.1"/>
    <property type="molecule type" value="Genomic_DNA"/>
</dbReference>
<evidence type="ECO:0000256" key="1">
    <source>
        <dbReference type="ARBA" id="ARBA00000085"/>
    </source>
</evidence>
<dbReference type="InterPro" id="IPR050736">
    <property type="entry name" value="Sensor_HK_Regulatory"/>
</dbReference>
<feature type="transmembrane region" description="Helical" evidence="7">
    <location>
        <begin position="6"/>
        <end position="29"/>
    </location>
</feature>
<dbReference type="PROSITE" id="PS50112">
    <property type="entry name" value="PAS"/>
    <property type="match status" value="1"/>
</dbReference>
<dbReference type="PANTHER" id="PTHR43711">
    <property type="entry name" value="TWO-COMPONENT HISTIDINE KINASE"/>
    <property type="match status" value="1"/>
</dbReference>
<feature type="transmembrane region" description="Helical" evidence="7">
    <location>
        <begin position="128"/>
        <end position="149"/>
    </location>
</feature>
<evidence type="ECO:0000259" key="9">
    <source>
        <dbReference type="PROSITE" id="PS50112"/>
    </source>
</evidence>
<name>A0ABN6PKY5_9BURK</name>
<evidence type="ECO:0000259" key="8">
    <source>
        <dbReference type="PROSITE" id="PS50109"/>
    </source>
</evidence>
<evidence type="ECO:0000313" key="10">
    <source>
        <dbReference type="EMBL" id="BDI04687.1"/>
    </source>
</evidence>
<dbReference type="Pfam" id="PF08448">
    <property type="entry name" value="PAS_4"/>
    <property type="match status" value="1"/>
</dbReference>
<dbReference type="PROSITE" id="PS50109">
    <property type="entry name" value="HIS_KIN"/>
    <property type="match status" value="1"/>
</dbReference>
<dbReference type="CDD" id="cd00130">
    <property type="entry name" value="PAS"/>
    <property type="match status" value="1"/>
</dbReference>
<dbReference type="Gene3D" id="1.10.287.130">
    <property type="match status" value="1"/>
</dbReference>
<organism evidence="10 11">
    <name type="scientific">Sphaerotilus microaerophilus</name>
    <dbReference type="NCBI Taxonomy" id="2914710"/>
    <lineage>
        <taxon>Bacteria</taxon>
        <taxon>Pseudomonadati</taxon>
        <taxon>Pseudomonadota</taxon>
        <taxon>Betaproteobacteria</taxon>
        <taxon>Burkholderiales</taxon>
        <taxon>Sphaerotilaceae</taxon>
        <taxon>Sphaerotilus</taxon>
    </lineage>
</organism>
<evidence type="ECO:0000256" key="7">
    <source>
        <dbReference type="SAM" id="Phobius"/>
    </source>
</evidence>
<gene>
    <name evidence="10" type="ORF">CATMQ487_16570</name>
</gene>